<reference evidence="1 2" key="1">
    <citation type="submission" date="2019-09" db="EMBL/GenBank/DDBJ databases">
        <title>Pararcticibacter amylolyticus gen. nov., sp. nov., isolated from a rottenly hemp rope, and reclassification of Pedobacter tournemirensis as Pararcticibacter tournemirensis comb. nov.</title>
        <authorList>
            <person name="Cai Y."/>
        </authorList>
    </citation>
    <scope>NUCLEOTIDE SEQUENCE [LARGE SCALE GENOMIC DNA]</scope>
    <source>
        <strain evidence="1 2">TF5-37.2-LB10</strain>
    </source>
</reference>
<gene>
    <name evidence="1" type="ORF">F1649_11875</name>
</gene>
<keyword evidence="2" id="KW-1185">Reference proteome</keyword>
<evidence type="ECO:0000313" key="1">
    <source>
        <dbReference type="EMBL" id="KAA8482403.1"/>
    </source>
</evidence>
<sequence length="76" mass="8648">MYSEARKLQLIEELIKIKSEEVLAEIEAVVKKSSRSSRVRKLSAHDFSGVISKEDAILMENAINEGCEKINPDDWK</sequence>
<evidence type="ECO:0000313" key="2">
    <source>
        <dbReference type="Proteomes" id="UP000322918"/>
    </source>
</evidence>
<dbReference type="EMBL" id="VWNE01000017">
    <property type="protein sequence ID" value="KAA8482403.1"/>
    <property type="molecule type" value="Genomic_DNA"/>
</dbReference>
<dbReference type="AlphaFoldDB" id="A0A5M9H643"/>
<dbReference type="Proteomes" id="UP000322918">
    <property type="component" value="Unassembled WGS sequence"/>
</dbReference>
<accession>A0A5M9H643</accession>
<organism evidence="1 2">
    <name type="scientific">Arcticibacter tournemirensis</name>
    <dbReference type="NCBI Taxonomy" id="699437"/>
    <lineage>
        <taxon>Bacteria</taxon>
        <taxon>Pseudomonadati</taxon>
        <taxon>Bacteroidota</taxon>
        <taxon>Sphingobacteriia</taxon>
        <taxon>Sphingobacteriales</taxon>
        <taxon>Sphingobacteriaceae</taxon>
        <taxon>Arcticibacter</taxon>
    </lineage>
</organism>
<dbReference type="RefSeq" id="WP_141815785.1">
    <property type="nucleotide sequence ID" value="NZ_VFPL01000001.1"/>
</dbReference>
<name>A0A5M9H643_9SPHI</name>
<dbReference type="OrthoDB" id="964329at2"/>
<protein>
    <submittedName>
        <fullName evidence="1">Uncharacterized protein</fullName>
    </submittedName>
</protein>
<comment type="caution">
    <text evidence="1">The sequence shown here is derived from an EMBL/GenBank/DDBJ whole genome shotgun (WGS) entry which is preliminary data.</text>
</comment>
<proteinExistence type="predicted"/>